<proteinExistence type="inferred from homology"/>
<evidence type="ECO:0000256" key="4">
    <source>
        <dbReference type="ARBA" id="ARBA00035176"/>
    </source>
</evidence>
<dbReference type="GO" id="GO:0003735">
    <property type="term" value="F:structural constituent of ribosome"/>
    <property type="evidence" value="ECO:0007669"/>
    <property type="project" value="InterPro"/>
</dbReference>
<dbReference type="InterPro" id="IPR001705">
    <property type="entry name" value="Ribosomal_bL33"/>
</dbReference>
<dbReference type="NCBIfam" id="NF001860">
    <property type="entry name" value="PRK00595.1"/>
    <property type="match status" value="1"/>
</dbReference>
<dbReference type="NCBIfam" id="NF001764">
    <property type="entry name" value="PRK00504.1"/>
    <property type="match status" value="1"/>
</dbReference>
<dbReference type="GO" id="GO:0005840">
    <property type="term" value="C:ribosome"/>
    <property type="evidence" value="ECO:0007669"/>
    <property type="project" value="UniProtKB-KW"/>
</dbReference>
<dbReference type="PANTHER" id="PTHR43168">
    <property type="entry name" value="50S RIBOSOMAL PROTEIN L33, CHLOROPLASTIC"/>
    <property type="match status" value="1"/>
</dbReference>
<comment type="similarity">
    <text evidence="1 5">Belongs to the bacterial ribosomal protein bL33 family.</text>
</comment>
<dbReference type="SUPFAM" id="SSF57829">
    <property type="entry name" value="Zn-binding ribosomal proteins"/>
    <property type="match status" value="1"/>
</dbReference>
<organism evidence="6 7">
    <name type="scientific">Candidatus Gottesmanbacteria bacterium GW2011_GWA2_43_14</name>
    <dbReference type="NCBI Taxonomy" id="1618443"/>
    <lineage>
        <taxon>Bacteria</taxon>
        <taxon>Candidatus Gottesmaniibacteriota</taxon>
    </lineage>
</organism>
<dbReference type="STRING" id="1618443.UV73_C0013G0019"/>
<keyword evidence="3 5" id="KW-0687">Ribonucleoprotein</keyword>
<dbReference type="NCBIfam" id="TIGR01023">
    <property type="entry name" value="rpmG_bact"/>
    <property type="match status" value="1"/>
</dbReference>
<evidence type="ECO:0000256" key="5">
    <source>
        <dbReference type="HAMAP-Rule" id="MF_00294"/>
    </source>
</evidence>
<evidence type="ECO:0000256" key="3">
    <source>
        <dbReference type="ARBA" id="ARBA00023274"/>
    </source>
</evidence>
<gene>
    <name evidence="5 6" type="primary">rpmG</name>
    <name evidence="6" type="ORF">UV73_C0013G0019</name>
</gene>
<name>A0A0G1DE24_9BACT</name>
<dbReference type="PANTHER" id="PTHR43168:SF2">
    <property type="entry name" value="LARGE RIBOSOMAL SUBUNIT PROTEIN BL33C"/>
    <property type="match status" value="1"/>
</dbReference>
<dbReference type="InterPro" id="IPR011332">
    <property type="entry name" value="Ribosomal_zn-bd"/>
</dbReference>
<accession>A0A0G1DE24</accession>
<dbReference type="InterPro" id="IPR018264">
    <property type="entry name" value="Ribosomal_bL33_CS"/>
</dbReference>
<dbReference type="GO" id="GO:0006412">
    <property type="term" value="P:translation"/>
    <property type="evidence" value="ECO:0007669"/>
    <property type="project" value="UniProtKB-UniRule"/>
</dbReference>
<dbReference type="PROSITE" id="PS00582">
    <property type="entry name" value="RIBOSOMAL_L33"/>
    <property type="match status" value="1"/>
</dbReference>
<evidence type="ECO:0000313" key="7">
    <source>
        <dbReference type="Proteomes" id="UP000034894"/>
    </source>
</evidence>
<dbReference type="EMBL" id="LCFP01000013">
    <property type="protein sequence ID" value="KKS95874.1"/>
    <property type="molecule type" value="Genomic_DNA"/>
</dbReference>
<dbReference type="HAMAP" id="MF_00294">
    <property type="entry name" value="Ribosomal_bL33"/>
    <property type="match status" value="1"/>
</dbReference>
<comment type="caution">
    <text evidence="6">The sequence shown here is derived from an EMBL/GenBank/DDBJ whole genome shotgun (WGS) entry which is preliminary data.</text>
</comment>
<dbReference type="GO" id="GO:0005737">
    <property type="term" value="C:cytoplasm"/>
    <property type="evidence" value="ECO:0007669"/>
    <property type="project" value="UniProtKB-ARBA"/>
</dbReference>
<dbReference type="Proteomes" id="UP000034894">
    <property type="component" value="Unassembled WGS sequence"/>
</dbReference>
<sequence>MAKKEQRVLIALVCQECKSQNYITVKNKLNETEKMTFKKFCKTCKKHTAHKETEKLD</sequence>
<reference evidence="6 7" key="1">
    <citation type="journal article" date="2015" name="Nature">
        <title>rRNA introns, odd ribosomes, and small enigmatic genomes across a large radiation of phyla.</title>
        <authorList>
            <person name="Brown C.T."/>
            <person name="Hug L.A."/>
            <person name="Thomas B.C."/>
            <person name="Sharon I."/>
            <person name="Castelle C.J."/>
            <person name="Singh A."/>
            <person name="Wilkins M.J."/>
            <person name="Williams K.H."/>
            <person name="Banfield J.F."/>
        </authorList>
    </citation>
    <scope>NUCLEOTIDE SEQUENCE [LARGE SCALE GENOMIC DNA]</scope>
</reference>
<dbReference type="Gene3D" id="2.20.28.120">
    <property type="entry name" value="Ribosomal protein L33"/>
    <property type="match status" value="1"/>
</dbReference>
<dbReference type="InterPro" id="IPR038584">
    <property type="entry name" value="Ribosomal_bL33_sf"/>
</dbReference>
<dbReference type="Pfam" id="PF00471">
    <property type="entry name" value="Ribosomal_L33"/>
    <property type="match status" value="1"/>
</dbReference>
<evidence type="ECO:0000256" key="1">
    <source>
        <dbReference type="ARBA" id="ARBA00007596"/>
    </source>
</evidence>
<dbReference type="GO" id="GO:1990904">
    <property type="term" value="C:ribonucleoprotein complex"/>
    <property type="evidence" value="ECO:0007669"/>
    <property type="project" value="UniProtKB-KW"/>
</dbReference>
<dbReference type="AlphaFoldDB" id="A0A0G1DE24"/>
<evidence type="ECO:0000313" key="6">
    <source>
        <dbReference type="EMBL" id="KKS95874.1"/>
    </source>
</evidence>
<keyword evidence="2 5" id="KW-0689">Ribosomal protein</keyword>
<protein>
    <recommendedName>
        <fullName evidence="4 5">Large ribosomal subunit protein bL33</fullName>
    </recommendedName>
</protein>
<evidence type="ECO:0000256" key="2">
    <source>
        <dbReference type="ARBA" id="ARBA00022980"/>
    </source>
</evidence>